<protein>
    <submittedName>
        <fullName evidence="2">Antibiotic biosynthesis monooxygenase</fullName>
    </submittedName>
</protein>
<dbReference type="EMBL" id="CP034248">
    <property type="protein sequence ID" value="AZK45777.1"/>
    <property type="molecule type" value="Genomic_DNA"/>
</dbReference>
<keyword evidence="2" id="KW-0503">Monooxygenase</keyword>
<dbReference type="AlphaFoldDB" id="A0A3S8RSR7"/>
<dbReference type="Gene3D" id="3.30.70.100">
    <property type="match status" value="1"/>
</dbReference>
<sequence>MWVESKTITIKEGFEDQIVQKFSGEGAIEKFPGFIDLSVLVQKPRKGEQQIQILIRWESEAHWKAWEKSDVHIEGHRRQRQQGRPEYVLSSAHAAYEVKAVKGPAQ</sequence>
<dbReference type="InterPro" id="IPR011008">
    <property type="entry name" value="Dimeric_a/b-barrel"/>
</dbReference>
<dbReference type="PANTHER" id="PTHR34474">
    <property type="entry name" value="SIGNAL TRANSDUCTION PROTEIN TRAP"/>
    <property type="match status" value="1"/>
</dbReference>
<evidence type="ECO:0000313" key="3">
    <source>
        <dbReference type="Proteomes" id="UP000273145"/>
    </source>
</evidence>
<dbReference type="RefSeq" id="WP_125081874.1">
    <property type="nucleotide sequence ID" value="NZ_CP034248.1"/>
</dbReference>
<gene>
    <name evidence="2" type="ORF">EIM92_05810</name>
</gene>
<keyword evidence="3" id="KW-1185">Reference proteome</keyword>
<reference evidence="2 3" key="1">
    <citation type="submission" date="2018-11" db="EMBL/GenBank/DDBJ databases">
        <title>Genome sequencing of Paenibacillus lentus DSM25539(T).</title>
        <authorList>
            <person name="Kook J.-K."/>
            <person name="Park S.-N."/>
            <person name="Lim Y.K."/>
        </authorList>
    </citation>
    <scope>NUCLEOTIDE SEQUENCE [LARGE SCALE GENOMIC DNA]</scope>
    <source>
        <strain evidence="2 3">DSM 25539</strain>
    </source>
</reference>
<dbReference type="PROSITE" id="PS51725">
    <property type="entry name" value="ABM"/>
    <property type="match status" value="1"/>
</dbReference>
<dbReference type="GO" id="GO:0004497">
    <property type="term" value="F:monooxygenase activity"/>
    <property type="evidence" value="ECO:0007669"/>
    <property type="project" value="UniProtKB-KW"/>
</dbReference>
<proteinExistence type="predicted"/>
<feature type="domain" description="ABM" evidence="1">
    <location>
        <begin position="2"/>
        <end position="98"/>
    </location>
</feature>
<organism evidence="2 3">
    <name type="scientific">Paenibacillus lentus</name>
    <dbReference type="NCBI Taxonomy" id="1338368"/>
    <lineage>
        <taxon>Bacteria</taxon>
        <taxon>Bacillati</taxon>
        <taxon>Bacillota</taxon>
        <taxon>Bacilli</taxon>
        <taxon>Bacillales</taxon>
        <taxon>Paenibacillaceae</taxon>
        <taxon>Paenibacillus</taxon>
    </lineage>
</organism>
<dbReference type="Pfam" id="PF03992">
    <property type="entry name" value="ABM"/>
    <property type="match status" value="1"/>
</dbReference>
<evidence type="ECO:0000313" key="2">
    <source>
        <dbReference type="EMBL" id="AZK45777.1"/>
    </source>
</evidence>
<accession>A0A3S8RSR7</accession>
<dbReference type="InterPro" id="IPR007138">
    <property type="entry name" value="ABM_dom"/>
</dbReference>
<dbReference type="PANTHER" id="PTHR34474:SF1">
    <property type="entry name" value="HEME-DEGRADING MONOOXYGENASE HMOA"/>
    <property type="match status" value="1"/>
</dbReference>
<dbReference type="Proteomes" id="UP000273145">
    <property type="component" value="Chromosome"/>
</dbReference>
<keyword evidence="2" id="KW-0560">Oxidoreductase</keyword>
<dbReference type="KEGG" id="plen:EIM92_05810"/>
<dbReference type="InterPro" id="IPR050404">
    <property type="entry name" value="Heme-degrading_MO"/>
</dbReference>
<evidence type="ECO:0000259" key="1">
    <source>
        <dbReference type="PROSITE" id="PS51725"/>
    </source>
</evidence>
<dbReference type="SUPFAM" id="SSF54909">
    <property type="entry name" value="Dimeric alpha+beta barrel"/>
    <property type="match status" value="1"/>
</dbReference>
<dbReference type="OrthoDB" id="1645001at2"/>
<name>A0A3S8RSR7_9BACL</name>